<dbReference type="Gene3D" id="2.60.40.2620">
    <property type="entry name" value="Fimbrillin-like"/>
    <property type="match status" value="1"/>
</dbReference>
<evidence type="ECO:0000313" key="2">
    <source>
        <dbReference type="Proteomes" id="UP000283482"/>
    </source>
</evidence>
<dbReference type="Pfam" id="PF13149">
    <property type="entry name" value="Mfa_like_1"/>
    <property type="match status" value="1"/>
</dbReference>
<dbReference type="AlphaFoldDB" id="A0A413VCK5"/>
<dbReference type="InterPro" id="IPR025049">
    <property type="entry name" value="Mfa-like_1"/>
</dbReference>
<dbReference type="EMBL" id="QSGN01000007">
    <property type="protein sequence ID" value="RHB31331.1"/>
    <property type="molecule type" value="Genomic_DNA"/>
</dbReference>
<gene>
    <name evidence="1" type="ORF">DW889_04715</name>
</gene>
<dbReference type="InterPro" id="IPR042278">
    <property type="entry name" value="Mfa-like_1_N"/>
</dbReference>
<comment type="caution">
    <text evidence="1">The sequence shown here is derived from an EMBL/GenBank/DDBJ whole genome shotgun (WGS) entry which is preliminary data.</text>
</comment>
<protein>
    <submittedName>
        <fullName evidence="1">Fimbrillin family protein</fullName>
    </submittedName>
</protein>
<dbReference type="Proteomes" id="UP000283482">
    <property type="component" value="Unassembled WGS sequence"/>
</dbReference>
<sequence length="570" mass="61190">MKMKKIFLTSAVALALLNSCNNDYDGQDIAGTKLAVSASIDQVNTRLSDSGSEWTEGDAIGVSDNLSNPNLNIKYVAGSAMGDFTSTTGIYILGSEEVTYTAYYPYAGNEGASAGELQFKIVDESGKYAGHNAVDFMYATGTATRSNPKVAFVFKHQMSKVSLNITDSNAPATKAETPVSYTLQGVIIDGTFNTGTGEITPGSTKGNVKVDAVLGTASSIILPPVAAGSTAEPIQLVIEVGDKIYAGSLTPALDGSQEYKYSVDLSKTESGENLQIDSPTIDGWTPNDEGNIDVEEEVNYNPTLEVGDFFCTDGTLVDKEYDLAKLTDKTIAGVVYYVGNPQPSVKYAGTYTEEQDILRKNFPNCTHGLVLSVEAAKGSHFTDVELATAGGLMNTWVKNESGLSTSTIYSSRYAWDEVSNAVGSSTPDKDAENNFLGYNNTYQWKEFAKAKSHEILALTALDLFVEANPLPNTTSGWYIPSLGELKTLIVGTETETPIYSVQADVAASLEKLGATAILQKARYWSSTEGRIDKEKATSMACVYWKNDAYTFSFSGTSNSSTGYFHFAFAF</sequence>
<dbReference type="CDD" id="cd13120">
    <property type="entry name" value="BF2867_like_N"/>
    <property type="match status" value="1"/>
</dbReference>
<accession>A0A413VCK5</accession>
<dbReference type="CDD" id="cd13121">
    <property type="entry name" value="BF2867_like_C"/>
    <property type="match status" value="1"/>
</dbReference>
<proteinExistence type="predicted"/>
<dbReference type="Gene3D" id="2.60.40.2630">
    <property type="match status" value="1"/>
</dbReference>
<name>A0A413VCK5_BACSE</name>
<reference evidence="1 2" key="1">
    <citation type="submission" date="2018-08" db="EMBL/GenBank/DDBJ databases">
        <title>A genome reference for cultivated species of the human gut microbiota.</title>
        <authorList>
            <person name="Zou Y."/>
            <person name="Xue W."/>
            <person name="Luo G."/>
        </authorList>
    </citation>
    <scope>NUCLEOTIDE SEQUENCE [LARGE SCALE GENOMIC DNA]</scope>
    <source>
        <strain evidence="1 2">AM40-34</strain>
    </source>
</reference>
<organism evidence="1 2">
    <name type="scientific">Bacteroides stercoris</name>
    <dbReference type="NCBI Taxonomy" id="46506"/>
    <lineage>
        <taxon>Bacteria</taxon>
        <taxon>Pseudomonadati</taxon>
        <taxon>Bacteroidota</taxon>
        <taxon>Bacteroidia</taxon>
        <taxon>Bacteroidales</taxon>
        <taxon>Bacteroidaceae</taxon>
        <taxon>Bacteroides</taxon>
    </lineage>
</organism>
<evidence type="ECO:0000313" key="1">
    <source>
        <dbReference type="EMBL" id="RHB31331.1"/>
    </source>
</evidence>